<evidence type="ECO:0000256" key="1">
    <source>
        <dbReference type="ARBA" id="ARBA00004141"/>
    </source>
</evidence>
<keyword evidence="5 8" id="KW-1133">Transmembrane helix</keyword>
<comment type="caution">
    <text evidence="10">The sequence shown here is derived from an EMBL/GenBank/DDBJ whole genome shotgun (WGS) entry which is preliminary data.</text>
</comment>
<evidence type="ECO:0000313" key="11">
    <source>
        <dbReference type="Proteomes" id="UP001219518"/>
    </source>
</evidence>
<accession>A0AAE1HMC7</accession>
<organism evidence="10 11">
    <name type="scientific">Frankliniella fusca</name>
    <dbReference type="NCBI Taxonomy" id="407009"/>
    <lineage>
        <taxon>Eukaryota</taxon>
        <taxon>Metazoa</taxon>
        <taxon>Ecdysozoa</taxon>
        <taxon>Arthropoda</taxon>
        <taxon>Hexapoda</taxon>
        <taxon>Insecta</taxon>
        <taxon>Pterygota</taxon>
        <taxon>Neoptera</taxon>
        <taxon>Paraneoptera</taxon>
        <taxon>Thysanoptera</taxon>
        <taxon>Terebrantia</taxon>
        <taxon>Thripoidea</taxon>
        <taxon>Thripidae</taxon>
        <taxon>Frankliniella</taxon>
    </lineage>
</organism>
<dbReference type="Proteomes" id="UP001219518">
    <property type="component" value="Unassembled WGS sequence"/>
</dbReference>
<feature type="transmembrane region" description="Helical" evidence="8">
    <location>
        <begin position="46"/>
        <end position="66"/>
    </location>
</feature>
<keyword evidence="2" id="KW-0813">Transport</keyword>
<proteinExistence type="predicted"/>
<evidence type="ECO:0000256" key="4">
    <source>
        <dbReference type="ARBA" id="ARBA00022847"/>
    </source>
</evidence>
<dbReference type="InterPro" id="IPR050382">
    <property type="entry name" value="MFS_Na/Anion_cotransporter"/>
</dbReference>
<dbReference type="AlphaFoldDB" id="A0AAE1HMC7"/>
<feature type="transmembrane region" description="Helical" evidence="8">
    <location>
        <begin position="408"/>
        <end position="427"/>
    </location>
</feature>
<feature type="domain" description="Major facilitator superfamily (MFS) profile" evidence="9">
    <location>
        <begin position="44"/>
        <end position="501"/>
    </location>
</feature>
<dbReference type="EMBL" id="JAHWGI010001142">
    <property type="protein sequence ID" value="KAK3923311.1"/>
    <property type="molecule type" value="Genomic_DNA"/>
</dbReference>
<dbReference type="FunFam" id="1.20.1250.20:FF:000423">
    <property type="entry name" value="Putative inorganic phosphate cotransporter-like Protein"/>
    <property type="match status" value="1"/>
</dbReference>
<dbReference type="GO" id="GO:0006820">
    <property type="term" value="P:monoatomic anion transport"/>
    <property type="evidence" value="ECO:0007669"/>
    <property type="project" value="TreeGrafter"/>
</dbReference>
<evidence type="ECO:0000313" key="10">
    <source>
        <dbReference type="EMBL" id="KAK3923311.1"/>
    </source>
</evidence>
<evidence type="ECO:0000256" key="2">
    <source>
        <dbReference type="ARBA" id="ARBA00022448"/>
    </source>
</evidence>
<keyword evidence="11" id="KW-1185">Reference proteome</keyword>
<feature type="transmembrane region" description="Helical" evidence="8">
    <location>
        <begin position="383"/>
        <end position="402"/>
    </location>
</feature>
<dbReference type="PANTHER" id="PTHR11662">
    <property type="entry name" value="SOLUTE CARRIER FAMILY 17"/>
    <property type="match status" value="1"/>
</dbReference>
<feature type="transmembrane region" description="Helical" evidence="8">
    <location>
        <begin position="350"/>
        <end position="371"/>
    </location>
</feature>
<name>A0AAE1HMC7_9NEOP</name>
<dbReference type="SUPFAM" id="SSF103473">
    <property type="entry name" value="MFS general substrate transporter"/>
    <property type="match status" value="1"/>
</dbReference>
<dbReference type="InterPro" id="IPR036259">
    <property type="entry name" value="MFS_trans_sf"/>
</dbReference>
<keyword evidence="3 8" id="KW-0812">Transmembrane</keyword>
<dbReference type="PROSITE" id="PS50850">
    <property type="entry name" value="MFS"/>
    <property type="match status" value="1"/>
</dbReference>
<feature type="transmembrane region" description="Helical" evidence="8">
    <location>
        <begin position="439"/>
        <end position="462"/>
    </location>
</feature>
<dbReference type="InterPro" id="IPR011701">
    <property type="entry name" value="MFS"/>
</dbReference>
<sequence>MTDQGTVGNQHGNALCVDGKVQRSRLSARTSSLASANAMGCIPQRYVLAIMGFLCLVNMFTIRVSLNVAITEMVLEGNASAHGGTEFVDPDACPEPESANSSVQHASSIVPAADRFEWSEVTQGVLLSSFYWGYTLTQIPGGLLADRFGGKHTLTAGMVISILATAAAPLSVRLGGSAGMLASRVICGLGQGVMFPAINVLLAAWVPAEERGKLGALVLSGTNLGTVAGTAVSGTLIHFLSSWDAVFYAFAAVASVWTALWCVLCYDSPAAHPYITSSESKYLQDKLSHKHAKGGGPIPWRAILTSLPLWGLVAKTVGHDWGIFTMIADLPKYMKSIMKFRIHENGFLSALPYLAMWICSLMFGCLADWLIKTDRMSITNTRKLLTTISSFGPAAGIIGASYAGCDRYLVVILFTLGMASMGAYYSGTRINALDLSPNYAGTIMALVNAIGALSGIVTPYIVGLLIPNSSMQEWRLVFWITVIVLVATNMVFVAFGSGEVQHWNEPIRQPQERSLSLQTSPQDEGEQDGATRLESFRYIPEQ</sequence>
<evidence type="ECO:0000259" key="9">
    <source>
        <dbReference type="PROSITE" id="PS50850"/>
    </source>
</evidence>
<protein>
    <submittedName>
        <fullName evidence="10">Inorganic phosphate cotransporter</fullName>
    </submittedName>
</protein>
<evidence type="ECO:0000256" key="7">
    <source>
        <dbReference type="SAM" id="MobiDB-lite"/>
    </source>
</evidence>
<dbReference type="Gene3D" id="1.20.1250.20">
    <property type="entry name" value="MFS general substrate transporter like domains"/>
    <property type="match status" value="2"/>
</dbReference>
<dbReference type="FunFam" id="1.20.1250.20:FF:000003">
    <property type="entry name" value="Solute carrier family 17 member 3"/>
    <property type="match status" value="1"/>
</dbReference>
<reference evidence="10" key="1">
    <citation type="submission" date="2021-07" db="EMBL/GenBank/DDBJ databases">
        <authorList>
            <person name="Catto M.A."/>
            <person name="Jacobson A."/>
            <person name="Kennedy G."/>
            <person name="Labadie P."/>
            <person name="Hunt B.G."/>
            <person name="Srinivasan R."/>
        </authorList>
    </citation>
    <scope>NUCLEOTIDE SEQUENCE</scope>
    <source>
        <strain evidence="10">PL_HMW_Pooled</strain>
        <tissue evidence="10">Head</tissue>
    </source>
</reference>
<dbReference type="Pfam" id="PF07690">
    <property type="entry name" value="MFS_1"/>
    <property type="match status" value="1"/>
</dbReference>
<gene>
    <name evidence="10" type="ORF">KUF71_000393</name>
</gene>
<dbReference type="GO" id="GO:0015293">
    <property type="term" value="F:symporter activity"/>
    <property type="evidence" value="ECO:0007669"/>
    <property type="project" value="UniProtKB-KW"/>
</dbReference>
<feature type="transmembrane region" description="Helical" evidence="8">
    <location>
        <begin position="154"/>
        <end position="175"/>
    </location>
</feature>
<keyword evidence="6 8" id="KW-0472">Membrane</keyword>
<evidence type="ECO:0000256" key="8">
    <source>
        <dbReference type="SAM" id="Phobius"/>
    </source>
</evidence>
<feature type="transmembrane region" description="Helical" evidence="8">
    <location>
        <begin position="214"/>
        <end position="239"/>
    </location>
</feature>
<dbReference type="PANTHER" id="PTHR11662:SF415">
    <property type="entry name" value="AT30085P-RELATED"/>
    <property type="match status" value="1"/>
</dbReference>
<feature type="region of interest" description="Disordered" evidence="7">
    <location>
        <begin position="511"/>
        <end position="542"/>
    </location>
</feature>
<feature type="transmembrane region" description="Helical" evidence="8">
    <location>
        <begin position="474"/>
        <end position="495"/>
    </location>
</feature>
<evidence type="ECO:0000256" key="5">
    <source>
        <dbReference type="ARBA" id="ARBA00022989"/>
    </source>
</evidence>
<evidence type="ECO:0000256" key="6">
    <source>
        <dbReference type="ARBA" id="ARBA00023136"/>
    </source>
</evidence>
<evidence type="ECO:0000256" key="3">
    <source>
        <dbReference type="ARBA" id="ARBA00022692"/>
    </source>
</evidence>
<feature type="transmembrane region" description="Helical" evidence="8">
    <location>
        <begin position="245"/>
        <end position="266"/>
    </location>
</feature>
<feature type="compositionally biased region" description="Polar residues" evidence="7">
    <location>
        <begin position="512"/>
        <end position="522"/>
    </location>
</feature>
<dbReference type="GO" id="GO:0016020">
    <property type="term" value="C:membrane"/>
    <property type="evidence" value="ECO:0007669"/>
    <property type="project" value="UniProtKB-SubCell"/>
</dbReference>
<dbReference type="CDD" id="cd17318">
    <property type="entry name" value="MFS_SLC17"/>
    <property type="match status" value="1"/>
</dbReference>
<dbReference type="InterPro" id="IPR020846">
    <property type="entry name" value="MFS_dom"/>
</dbReference>
<feature type="transmembrane region" description="Helical" evidence="8">
    <location>
        <begin position="181"/>
        <end position="202"/>
    </location>
</feature>
<comment type="subcellular location">
    <subcellularLocation>
        <location evidence="1">Membrane</location>
        <topology evidence="1">Multi-pass membrane protein</topology>
    </subcellularLocation>
</comment>
<keyword evidence="4" id="KW-0769">Symport</keyword>
<reference evidence="10" key="2">
    <citation type="journal article" date="2023" name="BMC Genomics">
        <title>Pest status, molecular evolution, and epigenetic factors derived from the genome assembly of Frankliniella fusca, a thysanopteran phytovirus vector.</title>
        <authorList>
            <person name="Catto M.A."/>
            <person name="Labadie P.E."/>
            <person name="Jacobson A.L."/>
            <person name="Kennedy G.G."/>
            <person name="Srinivasan R."/>
            <person name="Hunt B.G."/>
        </authorList>
    </citation>
    <scope>NUCLEOTIDE SEQUENCE</scope>
    <source>
        <strain evidence="10">PL_HMW_Pooled</strain>
    </source>
</reference>